<feature type="signal peptide" evidence="1">
    <location>
        <begin position="1"/>
        <end position="18"/>
    </location>
</feature>
<name>A0A831XE86_GEOME</name>
<comment type="caution">
    <text evidence="2">The sequence shown here is derived from an EMBL/GenBank/DDBJ whole genome shotgun (WGS) entry which is preliminary data.</text>
</comment>
<sequence>MKRLLAAAAMVISTISFATPAFPWGSAVHAHIDGKLGKQGLLDTQERYGGMGMDAFNFSFSNPAVAAYLYGQTHTGFMKVWDAARLPAGKALAFGFVSHNDVWGADVTAHHNGLTFGQGQGYVIAKAEILKGILEQNPKFAALNLPDPVVREIAHNFIEYGSDILLKRIDPHIGEKIIISALGRSPEFPLLLVKAYGEGLASTAGMSGLEASRLIIATEMEFRKTMIAYGQALTMDEATALQLFAEQLAALSTGFLAAYGIVLPDGVDLVPLAKAGIQGAMLLCAPDFSGEVAATVEEVALQLKAHGVMY</sequence>
<gene>
    <name evidence="2" type="ORF">ENQ87_01330</name>
</gene>
<dbReference type="EMBL" id="DSOV01000006">
    <property type="protein sequence ID" value="HEN41005.1"/>
    <property type="molecule type" value="Genomic_DNA"/>
</dbReference>
<keyword evidence="1" id="KW-0732">Signal</keyword>
<organism evidence="2">
    <name type="scientific">Geobacter metallireducens</name>
    <dbReference type="NCBI Taxonomy" id="28232"/>
    <lineage>
        <taxon>Bacteria</taxon>
        <taxon>Pseudomonadati</taxon>
        <taxon>Thermodesulfobacteriota</taxon>
        <taxon>Desulfuromonadia</taxon>
        <taxon>Geobacterales</taxon>
        <taxon>Geobacteraceae</taxon>
        <taxon>Geobacter</taxon>
    </lineage>
</organism>
<feature type="chain" id="PRO_5032418533" evidence="1">
    <location>
        <begin position="19"/>
        <end position="310"/>
    </location>
</feature>
<evidence type="ECO:0000256" key="1">
    <source>
        <dbReference type="SAM" id="SignalP"/>
    </source>
</evidence>
<evidence type="ECO:0000313" key="2">
    <source>
        <dbReference type="EMBL" id="HEN41005.1"/>
    </source>
</evidence>
<reference evidence="2" key="1">
    <citation type="journal article" date="2020" name="mSystems">
        <title>Genome- and Community-Level Interaction Insights into Carbon Utilization and Element Cycling Functions of Hydrothermarchaeota in Hydrothermal Sediment.</title>
        <authorList>
            <person name="Zhou Z."/>
            <person name="Liu Y."/>
            <person name="Xu W."/>
            <person name="Pan J."/>
            <person name="Luo Z.H."/>
            <person name="Li M."/>
        </authorList>
    </citation>
    <scope>NUCLEOTIDE SEQUENCE [LARGE SCALE GENOMIC DNA]</scope>
    <source>
        <strain evidence="2">SpSt-349</strain>
    </source>
</reference>
<dbReference type="AlphaFoldDB" id="A0A831XE86"/>
<accession>A0A831XE86</accession>
<proteinExistence type="predicted"/>
<protein>
    <submittedName>
        <fullName evidence="2">Uncharacterized protein</fullName>
    </submittedName>
</protein>